<feature type="transmembrane region" description="Helical" evidence="1">
    <location>
        <begin position="133"/>
        <end position="152"/>
    </location>
</feature>
<dbReference type="Pfam" id="PF14093">
    <property type="entry name" value="DUF4271"/>
    <property type="match status" value="1"/>
</dbReference>
<keyword evidence="1" id="KW-0472">Membrane</keyword>
<dbReference type="Proteomes" id="UP000624701">
    <property type="component" value="Unassembled WGS sequence"/>
</dbReference>
<feature type="transmembrane region" description="Helical" evidence="1">
    <location>
        <begin position="90"/>
        <end position="110"/>
    </location>
</feature>
<dbReference type="InterPro" id="IPR025367">
    <property type="entry name" value="DUF4271"/>
</dbReference>
<name>A0ABQ2BWG7_9FLAO</name>
<protein>
    <submittedName>
        <fullName evidence="2">DUF4271 domain-containing protein</fullName>
    </submittedName>
</protein>
<dbReference type="RefSeq" id="WP_188372843.1">
    <property type="nucleotide sequence ID" value="NZ_BMDQ01000001.1"/>
</dbReference>
<feature type="transmembrane region" description="Helical" evidence="1">
    <location>
        <begin position="191"/>
        <end position="212"/>
    </location>
</feature>
<organism evidence="2 3">
    <name type="scientific">Winogradskyella haliclonae</name>
    <dbReference type="NCBI Taxonomy" id="2048558"/>
    <lineage>
        <taxon>Bacteria</taxon>
        <taxon>Pseudomonadati</taxon>
        <taxon>Bacteroidota</taxon>
        <taxon>Flavobacteriia</taxon>
        <taxon>Flavobacteriales</taxon>
        <taxon>Flavobacteriaceae</taxon>
        <taxon>Winogradskyella</taxon>
    </lineage>
</organism>
<feature type="transmembrane region" description="Helical" evidence="1">
    <location>
        <begin position="158"/>
        <end position="179"/>
    </location>
</feature>
<sequence length="217" mass="25889">MLREYFTQDIYIGLILVCLILIVSTRQLFGIRFADFLQVIWNDRYIKLYSRERKKLDIFNILLFTNFVFTLGIFIHFAYSTLKEPLPDNIFLLIYVFLGLLVFTLFKIIIERIIAHVCEFSEFIKEYIFQKNTYKNISGLLLLLVNILLLFSDLDKKIVIYSSLTLFLLINVSGFIRFLQHYQKAIISNFFYFLLYLCALEIGPYVILYKVFKDYFG</sequence>
<feature type="transmembrane region" description="Helical" evidence="1">
    <location>
        <begin position="58"/>
        <end position="78"/>
    </location>
</feature>
<keyword evidence="1" id="KW-0812">Transmembrane</keyword>
<proteinExistence type="predicted"/>
<accession>A0ABQ2BWG7</accession>
<evidence type="ECO:0000313" key="3">
    <source>
        <dbReference type="Proteomes" id="UP000624701"/>
    </source>
</evidence>
<gene>
    <name evidence="2" type="ORF">GCM10011444_02110</name>
</gene>
<feature type="transmembrane region" description="Helical" evidence="1">
    <location>
        <begin position="12"/>
        <end position="37"/>
    </location>
</feature>
<comment type="caution">
    <text evidence="2">The sequence shown here is derived from an EMBL/GenBank/DDBJ whole genome shotgun (WGS) entry which is preliminary data.</text>
</comment>
<evidence type="ECO:0000313" key="2">
    <source>
        <dbReference type="EMBL" id="GGI55902.1"/>
    </source>
</evidence>
<keyword evidence="1" id="KW-1133">Transmembrane helix</keyword>
<reference evidence="3" key="1">
    <citation type="journal article" date="2019" name="Int. J. Syst. Evol. Microbiol.">
        <title>The Global Catalogue of Microorganisms (GCM) 10K type strain sequencing project: providing services to taxonomists for standard genome sequencing and annotation.</title>
        <authorList>
            <consortium name="The Broad Institute Genomics Platform"/>
            <consortium name="The Broad Institute Genome Sequencing Center for Infectious Disease"/>
            <person name="Wu L."/>
            <person name="Ma J."/>
        </authorList>
    </citation>
    <scope>NUCLEOTIDE SEQUENCE [LARGE SCALE GENOMIC DNA]</scope>
    <source>
        <strain evidence="3">CCM 8681</strain>
    </source>
</reference>
<dbReference type="EMBL" id="BMDQ01000001">
    <property type="protein sequence ID" value="GGI55902.1"/>
    <property type="molecule type" value="Genomic_DNA"/>
</dbReference>
<evidence type="ECO:0000256" key="1">
    <source>
        <dbReference type="SAM" id="Phobius"/>
    </source>
</evidence>
<keyword evidence="3" id="KW-1185">Reference proteome</keyword>